<dbReference type="OrthoDB" id="7701049at2759"/>
<dbReference type="AlphaFoldDB" id="A0A4Y2NP88"/>
<accession>A0A4Y2NP88</accession>
<organism evidence="1 2">
    <name type="scientific">Araneus ventricosus</name>
    <name type="common">Orbweaver spider</name>
    <name type="synonym">Epeira ventricosa</name>
    <dbReference type="NCBI Taxonomy" id="182803"/>
    <lineage>
        <taxon>Eukaryota</taxon>
        <taxon>Metazoa</taxon>
        <taxon>Ecdysozoa</taxon>
        <taxon>Arthropoda</taxon>
        <taxon>Chelicerata</taxon>
        <taxon>Arachnida</taxon>
        <taxon>Araneae</taxon>
        <taxon>Araneomorphae</taxon>
        <taxon>Entelegynae</taxon>
        <taxon>Araneoidea</taxon>
        <taxon>Araneidae</taxon>
        <taxon>Araneus</taxon>
    </lineage>
</organism>
<keyword evidence="2" id="KW-1185">Reference proteome</keyword>
<comment type="caution">
    <text evidence="1">The sequence shown here is derived from an EMBL/GenBank/DDBJ whole genome shotgun (WGS) entry which is preliminary data.</text>
</comment>
<gene>
    <name evidence="1" type="ORF">AVEN_270296_1</name>
</gene>
<reference evidence="1 2" key="1">
    <citation type="journal article" date="2019" name="Sci. Rep.">
        <title>Orb-weaving spider Araneus ventricosus genome elucidates the spidroin gene catalogue.</title>
        <authorList>
            <person name="Kono N."/>
            <person name="Nakamura H."/>
            <person name="Ohtoshi R."/>
            <person name="Moran D.A.P."/>
            <person name="Shinohara A."/>
            <person name="Yoshida Y."/>
            <person name="Fujiwara M."/>
            <person name="Mori M."/>
            <person name="Tomita M."/>
            <person name="Arakawa K."/>
        </authorList>
    </citation>
    <scope>NUCLEOTIDE SEQUENCE [LARGE SCALE GENOMIC DNA]</scope>
</reference>
<dbReference type="Proteomes" id="UP000499080">
    <property type="component" value="Unassembled WGS sequence"/>
</dbReference>
<evidence type="ECO:0000313" key="1">
    <source>
        <dbReference type="EMBL" id="GBN40742.1"/>
    </source>
</evidence>
<protein>
    <submittedName>
        <fullName evidence="1">Uncharacterized protein</fullName>
    </submittedName>
</protein>
<sequence>MILTDIDFSHISVWHSDRRLVPEEKHHPALPVSICFAADHPNERIVNMSRYDFKRVDFFNIWHLFRGMDWSFQLDFNDIEEAGFSFCNCLNDVFSRTIPLKKLLLGDFPSGT</sequence>
<dbReference type="EMBL" id="BGPR01009548">
    <property type="protein sequence ID" value="GBN40742.1"/>
    <property type="molecule type" value="Genomic_DNA"/>
</dbReference>
<proteinExistence type="predicted"/>
<evidence type="ECO:0000313" key="2">
    <source>
        <dbReference type="Proteomes" id="UP000499080"/>
    </source>
</evidence>
<name>A0A4Y2NP88_ARAVE</name>